<sequence length="114" mass="13087">MNYVPQQQTIIANKKNIVQNCTLFCDLLLILLFYSVLTSVQTRHTKCCYVLFDIKISKPKQKELSRCVSPTASHAQPVSFSFLFFLSAHCLIHTNPHPSFFFCFCYCFCASFGN</sequence>
<evidence type="ECO:0000256" key="1">
    <source>
        <dbReference type="SAM" id="Phobius"/>
    </source>
</evidence>
<keyword evidence="1" id="KW-0472">Membrane</keyword>
<organism evidence="2">
    <name type="scientific">Culex pipiens</name>
    <name type="common">House mosquito</name>
    <dbReference type="NCBI Taxonomy" id="7175"/>
    <lineage>
        <taxon>Eukaryota</taxon>
        <taxon>Metazoa</taxon>
        <taxon>Ecdysozoa</taxon>
        <taxon>Arthropoda</taxon>
        <taxon>Hexapoda</taxon>
        <taxon>Insecta</taxon>
        <taxon>Pterygota</taxon>
        <taxon>Neoptera</taxon>
        <taxon>Endopterygota</taxon>
        <taxon>Diptera</taxon>
        <taxon>Nematocera</taxon>
        <taxon>Culicoidea</taxon>
        <taxon>Culicidae</taxon>
        <taxon>Culicinae</taxon>
        <taxon>Culicini</taxon>
        <taxon>Culex</taxon>
        <taxon>Culex</taxon>
    </lineage>
</organism>
<reference evidence="2" key="1">
    <citation type="submission" date="2021-05" db="EMBL/GenBank/DDBJ databases">
        <authorList>
            <person name="Alioto T."/>
            <person name="Alioto T."/>
            <person name="Gomez Garrido J."/>
        </authorList>
    </citation>
    <scope>NUCLEOTIDE SEQUENCE</scope>
</reference>
<name>A0A8D8CNS4_CULPI</name>
<accession>A0A8D8CNS4</accession>
<keyword evidence="1" id="KW-0812">Transmembrane</keyword>
<proteinExistence type="predicted"/>
<protein>
    <submittedName>
        <fullName evidence="2">(northern house mosquito) hypothetical protein</fullName>
    </submittedName>
</protein>
<feature type="transmembrane region" description="Helical" evidence="1">
    <location>
        <begin position="21"/>
        <end position="40"/>
    </location>
</feature>
<evidence type="ECO:0000313" key="2">
    <source>
        <dbReference type="EMBL" id="CAG6496084.1"/>
    </source>
</evidence>
<dbReference type="EMBL" id="HBUE01130243">
    <property type="protein sequence ID" value="CAG6496084.1"/>
    <property type="molecule type" value="Transcribed_RNA"/>
</dbReference>
<dbReference type="AlphaFoldDB" id="A0A8D8CNS4"/>
<keyword evidence="1" id="KW-1133">Transmembrane helix</keyword>